<dbReference type="Proteomes" id="UP000027265">
    <property type="component" value="Unassembled WGS sequence"/>
</dbReference>
<dbReference type="STRING" id="933084.A0A067PV52"/>
<dbReference type="EMBL" id="KL197719">
    <property type="protein sequence ID" value="KDQ57740.1"/>
    <property type="molecule type" value="Genomic_DNA"/>
</dbReference>
<dbReference type="PANTHER" id="PTHR39463">
    <property type="entry name" value="MEDUSA"/>
    <property type="match status" value="1"/>
</dbReference>
<dbReference type="PANTHER" id="PTHR39463:SF1">
    <property type="entry name" value="MEDUSA"/>
    <property type="match status" value="1"/>
</dbReference>
<gene>
    <name evidence="3" type="ORF">JAAARDRAFT_47599</name>
</gene>
<evidence type="ECO:0000313" key="3">
    <source>
        <dbReference type="EMBL" id="KDQ57740.1"/>
    </source>
</evidence>
<accession>A0A067PV52</accession>
<dbReference type="Pfam" id="PF23305">
    <property type="entry name" value="DUF7082"/>
    <property type="match status" value="1"/>
</dbReference>
<dbReference type="OrthoDB" id="1751210at2759"/>
<organism evidence="3 4">
    <name type="scientific">Jaapia argillacea MUCL 33604</name>
    <dbReference type="NCBI Taxonomy" id="933084"/>
    <lineage>
        <taxon>Eukaryota</taxon>
        <taxon>Fungi</taxon>
        <taxon>Dikarya</taxon>
        <taxon>Basidiomycota</taxon>
        <taxon>Agaricomycotina</taxon>
        <taxon>Agaricomycetes</taxon>
        <taxon>Agaricomycetidae</taxon>
        <taxon>Jaapiales</taxon>
        <taxon>Jaapiaceae</taxon>
        <taxon>Jaapia</taxon>
    </lineage>
</organism>
<sequence length="519" mass="58459">MISVLRYFPDSGPIDTPITAHINFNYESEASRTLRLRVLFGGEPVATNIRKLAISRGAGRRSGTWELQAAAPERLAAAGSVCVQVQALNGANDVLDTVDLGAFTYTYAAIPHTLPVGNQLKRSLESTVDLYSGVQKKSRSNTSSPYHSGRVHPTPLPTPPSEPASVQWPGTSPRSRRRSSHGRRSPRVVPSQQRQRQTQSLMRTRPASSGQLFGEPFAQKAVLRIESDLQAMAASWSPKERKVGRRLIRFTKEREEHVVRVWCRPISQAEYHEQDIVVSCIYRAETGTCYITSVDIIYLLERFVDSEFKVEEKNRIRRNLEGLRPMTTSKHKKGCQAFFQMIMDFPTPKPRTIEKDLKVFEWRVLAQALDKIIGRYSLYTLGAEQNDAAISPLLLGMQAVTVGSHPPLYRERSFEFGRDESDPYADPQLAAHIHYLNAPTSIPPFFPYRSTCGDDQMFVNFDYPTPPDEVPPPFPYSTSMTTLQGMTRSSMSAFDSSDFQHLRESYTTNSSYAQGQYYG</sequence>
<evidence type="ECO:0000259" key="2">
    <source>
        <dbReference type="Pfam" id="PF23305"/>
    </source>
</evidence>
<keyword evidence="4" id="KW-1185">Reference proteome</keyword>
<name>A0A067PV52_9AGAM</name>
<dbReference type="HOGENOM" id="CLU_570127_0_0_1"/>
<evidence type="ECO:0000256" key="1">
    <source>
        <dbReference type="SAM" id="MobiDB-lite"/>
    </source>
</evidence>
<dbReference type="InParanoid" id="A0A067PV52"/>
<dbReference type="InterPro" id="IPR055509">
    <property type="entry name" value="DUF7082"/>
</dbReference>
<evidence type="ECO:0000313" key="4">
    <source>
        <dbReference type="Proteomes" id="UP000027265"/>
    </source>
</evidence>
<dbReference type="AlphaFoldDB" id="A0A067PV52"/>
<feature type="domain" description="DUF7082" evidence="2">
    <location>
        <begin position="220"/>
        <end position="373"/>
    </location>
</feature>
<protein>
    <recommendedName>
        <fullName evidence="2">DUF7082 domain-containing protein</fullName>
    </recommendedName>
</protein>
<feature type="region of interest" description="Disordered" evidence="1">
    <location>
        <begin position="133"/>
        <end position="210"/>
    </location>
</feature>
<feature type="compositionally biased region" description="Low complexity" evidence="1">
    <location>
        <begin position="187"/>
        <end position="205"/>
    </location>
</feature>
<feature type="compositionally biased region" description="Basic residues" evidence="1">
    <location>
        <begin position="174"/>
        <end position="186"/>
    </location>
</feature>
<reference evidence="4" key="1">
    <citation type="journal article" date="2014" name="Proc. Natl. Acad. Sci. U.S.A.">
        <title>Extensive sampling of basidiomycete genomes demonstrates inadequacy of the white-rot/brown-rot paradigm for wood decay fungi.</title>
        <authorList>
            <person name="Riley R."/>
            <person name="Salamov A.A."/>
            <person name="Brown D.W."/>
            <person name="Nagy L.G."/>
            <person name="Floudas D."/>
            <person name="Held B.W."/>
            <person name="Levasseur A."/>
            <person name="Lombard V."/>
            <person name="Morin E."/>
            <person name="Otillar R."/>
            <person name="Lindquist E.A."/>
            <person name="Sun H."/>
            <person name="LaButti K.M."/>
            <person name="Schmutz J."/>
            <person name="Jabbour D."/>
            <person name="Luo H."/>
            <person name="Baker S.E."/>
            <person name="Pisabarro A.G."/>
            <person name="Walton J.D."/>
            <person name="Blanchette R.A."/>
            <person name="Henrissat B."/>
            <person name="Martin F."/>
            <person name="Cullen D."/>
            <person name="Hibbett D.S."/>
            <person name="Grigoriev I.V."/>
        </authorList>
    </citation>
    <scope>NUCLEOTIDE SEQUENCE [LARGE SCALE GENOMIC DNA]</scope>
    <source>
        <strain evidence="4">MUCL 33604</strain>
    </source>
</reference>
<dbReference type="GO" id="GO:0005634">
    <property type="term" value="C:nucleus"/>
    <property type="evidence" value="ECO:0007669"/>
    <property type="project" value="TreeGrafter"/>
</dbReference>
<proteinExistence type="predicted"/>